<sequence>MGSGYSLLRDPQYNKGLAFTQQERDSHYLRGLLPPAVVTQQLQEKKLMNSIRQYEVPLQKYIAMMELQERNQRLFYKLLIDNVEELLPVVYTPTVGEACQKYGSIFKRPQGLYISLNEKGKILEVLKNWPERNIQVIVVTDGERILGLGDLGCQGMGIPVGKLALYTALGGLRPSSCLPITIDVGTNNEKLLKDDFYIGLRQRRATGQEYADLLHEFMTAVKQNYGEKVLVQFEDFANHNAFELLAKYGTTHLGTASVVLAGVVAALKLIGGSLADHRFLFLGAGEAGTGIAELIALEISKQTKAPVEETRKKIWLVDSKGLIVSSRKESLQHFKKPWAHEHEPVKDLLSAVKALKPTVLIGSSGAGKTFTKEVIEAVTACNEKPLILALSNPTSQSECTAEEAYTWSEGRAIFASGSPFDPVEYNGKVYHSGQANNAYIFPGFGLGLIISGAIRVHDDMLLAASEALANQVSEENYAKGLTYPPLSNIRQISANIAANVAAKAYELGLATRLPRPENLLKHAESCMYTPAYRNYR</sequence>
<evidence type="ECO:0000256" key="6">
    <source>
        <dbReference type="ARBA" id="ARBA00038964"/>
    </source>
</evidence>
<dbReference type="InterPro" id="IPR001891">
    <property type="entry name" value="Malic_OxRdtase"/>
</dbReference>
<dbReference type="InterPro" id="IPR012301">
    <property type="entry name" value="Malic_N_dom"/>
</dbReference>
<evidence type="ECO:0000259" key="14">
    <source>
        <dbReference type="SMART" id="SM01274"/>
    </source>
</evidence>
<dbReference type="GO" id="GO:0046872">
    <property type="term" value="F:metal ion binding"/>
    <property type="evidence" value="ECO:0007669"/>
    <property type="project" value="UniProtKB-KW"/>
</dbReference>
<dbReference type="Pfam" id="PF03949">
    <property type="entry name" value="Malic_M"/>
    <property type="match status" value="1"/>
</dbReference>
<evidence type="ECO:0000256" key="1">
    <source>
        <dbReference type="ARBA" id="ARBA00001936"/>
    </source>
</evidence>
<dbReference type="PIRSF" id="PIRSF000106">
    <property type="entry name" value="ME"/>
    <property type="match status" value="1"/>
</dbReference>
<organism evidence="15 16">
    <name type="scientific">Ficus carica</name>
    <name type="common">Common fig</name>
    <dbReference type="NCBI Taxonomy" id="3494"/>
    <lineage>
        <taxon>Eukaryota</taxon>
        <taxon>Viridiplantae</taxon>
        <taxon>Streptophyta</taxon>
        <taxon>Embryophyta</taxon>
        <taxon>Tracheophyta</taxon>
        <taxon>Spermatophyta</taxon>
        <taxon>Magnoliopsida</taxon>
        <taxon>eudicotyledons</taxon>
        <taxon>Gunneridae</taxon>
        <taxon>Pentapetalae</taxon>
        <taxon>rosids</taxon>
        <taxon>fabids</taxon>
        <taxon>Rosales</taxon>
        <taxon>Moraceae</taxon>
        <taxon>Ficeae</taxon>
        <taxon>Ficus</taxon>
    </lineage>
</organism>
<dbReference type="PANTHER" id="PTHR23406:SF89">
    <property type="entry name" value="NADP-DEPENDENT MALIC ENZYME 1"/>
    <property type="match status" value="1"/>
</dbReference>
<keyword evidence="3 12" id="KW-0479">Metal-binding</keyword>
<comment type="catalytic activity">
    <reaction evidence="8">
        <text>(S)-malate + NADP(+) = pyruvate + CO2 + NADPH</text>
        <dbReference type="Rhea" id="RHEA:18253"/>
        <dbReference type="ChEBI" id="CHEBI:15361"/>
        <dbReference type="ChEBI" id="CHEBI:15589"/>
        <dbReference type="ChEBI" id="CHEBI:16526"/>
        <dbReference type="ChEBI" id="CHEBI:57783"/>
        <dbReference type="ChEBI" id="CHEBI:58349"/>
        <dbReference type="EC" id="1.1.1.40"/>
    </reaction>
</comment>
<dbReference type="SUPFAM" id="SSF53223">
    <property type="entry name" value="Aminoacid dehydrogenase-like, N-terminal domain"/>
    <property type="match status" value="1"/>
</dbReference>
<evidence type="ECO:0000313" key="15">
    <source>
        <dbReference type="EMBL" id="GMN50615.1"/>
    </source>
</evidence>
<dbReference type="FunFam" id="3.40.50.720:FF:000067">
    <property type="entry name" value="Malic enzyme"/>
    <property type="match status" value="1"/>
</dbReference>
<name>A0AA88AE39_FICCA</name>
<dbReference type="InterPro" id="IPR036291">
    <property type="entry name" value="NAD(P)-bd_dom_sf"/>
</dbReference>
<feature type="binding site" evidence="12">
    <location>
        <position position="234"/>
    </location>
    <ligand>
        <name>a divalent metal cation</name>
        <dbReference type="ChEBI" id="CHEBI:60240"/>
    </ligand>
</feature>
<comment type="cofactor">
    <cofactor evidence="1">
        <name>Mn(2+)</name>
        <dbReference type="ChEBI" id="CHEBI:29035"/>
    </cofactor>
</comment>
<dbReference type="EMBL" id="BTGU01000034">
    <property type="protein sequence ID" value="GMN50615.1"/>
    <property type="molecule type" value="Genomic_DNA"/>
</dbReference>
<evidence type="ECO:0000259" key="13">
    <source>
        <dbReference type="SMART" id="SM00919"/>
    </source>
</evidence>
<feature type="binding site" evidence="11">
    <location>
        <position position="144"/>
    </location>
    <ligand>
        <name>(S)-malate</name>
        <dbReference type="ChEBI" id="CHEBI:15589"/>
    </ligand>
</feature>
<dbReference type="SMART" id="SM01274">
    <property type="entry name" value="malic"/>
    <property type="match status" value="1"/>
</dbReference>
<dbReference type="SUPFAM" id="SSF51735">
    <property type="entry name" value="NAD(P)-binding Rossmann-fold domains"/>
    <property type="match status" value="1"/>
</dbReference>
<dbReference type="InterPro" id="IPR046346">
    <property type="entry name" value="Aminoacid_DH-like_N_sf"/>
</dbReference>
<keyword evidence="16" id="KW-1185">Reference proteome</keyword>
<keyword evidence="5" id="KW-0560">Oxidoreductase</keyword>
<evidence type="ECO:0000256" key="5">
    <source>
        <dbReference type="ARBA" id="ARBA00023002"/>
    </source>
</evidence>
<protein>
    <recommendedName>
        <fullName evidence="7">NADP-dependent malic enzyme</fullName>
        <ecNumber evidence="6">1.1.1.40</ecNumber>
    </recommendedName>
</protein>
<dbReference type="EC" id="1.1.1.40" evidence="6"/>
<evidence type="ECO:0000256" key="8">
    <source>
        <dbReference type="ARBA" id="ARBA00050924"/>
    </source>
</evidence>
<dbReference type="Gene3D" id="3.40.50.10380">
    <property type="entry name" value="Malic enzyme, N-terminal domain"/>
    <property type="match status" value="1"/>
</dbReference>
<feature type="binding site" evidence="11">
    <location>
        <position position="392"/>
    </location>
    <ligand>
        <name>(S)-malate</name>
        <dbReference type="ChEBI" id="CHEBI:15589"/>
    </ligand>
</feature>
<proteinExistence type="inferred from homology"/>
<comment type="cofactor">
    <cofactor evidence="12">
        <name>Mg(2+)</name>
        <dbReference type="ChEBI" id="CHEBI:18420"/>
    </cofactor>
    <cofactor evidence="12">
        <name>Mn(2+)</name>
        <dbReference type="ChEBI" id="CHEBI:29035"/>
    </cofactor>
    <text evidence="12">Divalent metal cations. Prefers magnesium or manganese.</text>
</comment>
<dbReference type="GO" id="GO:0004473">
    <property type="term" value="F:malate dehydrogenase (decarboxylating) (NADP+) activity"/>
    <property type="evidence" value="ECO:0007669"/>
    <property type="project" value="UniProtKB-EC"/>
</dbReference>
<feature type="domain" description="Malic enzyme N-terminal" evidence="14">
    <location>
        <begin position="68"/>
        <end position="249"/>
    </location>
</feature>
<dbReference type="SMART" id="SM00919">
    <property type="entry name" value="Malic_M"/>
    <property type="match status" value="1"/>
</dbReference>
<evidence type="ECO:0000256" key="2">
    <source>
        <dbReference type="ARBA" id="ARBA00008785"/>
    </source>
</evidence>
<comment type="similarity">
    <text evidence="2">Belongs to the malic enzymes family.</text>
</comment>
<dbReference type="Gene3D" id="3.40.50.720">
    <property type="entry name" value="NAD(P)-binding Rossmann-like Domain"/>
    <property type="match status" value="1"/>
</dbReference>
<evidence type="ECO:0000256" key="12">
    <source>
        <dbReference type="PIRSR" id="PIRSR000106-3"/>
    </source>
</evidence>
<feature type="binding site" evidence="12">
    <location>
        <position position="235"/>
    </location>
    <ligand>
        <name>a divalent metal cation</name>
        <dbReference type="ChEBI" id="CHEBI:60240"/>
    </ligand>
</feature>
<dbReference type="Pfam" id="PF00390">
    <property type="entry name" value="malic"/>
    <property type="match status" value="1"/>
</dbReference>
<dbReference type="FunFam" id="3.40.50.10380:FF:000002">
    <property type="entry name" value="Malic enzyme"/>
    <property type="match status" value="1"/>
</dbReference>
<dbReference type="NCBIfam" id="NF010052">
    <property type="entry name" value="PRK13529.1"/>
    <property type="match status" value="1"/>
</dbReference>
<evidence type="ECO:0000256" key="7">
    <source>
        <dbReference type="ARBA" id="ARBA00040273"/>
    </source>
</evidence>
<comment type="catalytic activity">
    <reaction evidence="9">
        <text>oxaloacetate + H(+) = pyruvate + CO2</text>
        <dbReference type="Rhea" id="RHEA:15641"/>
        <dbReference type="ChEBI" id="CHEBI:15361"/>
        <dbReference type="ChEBI" id="CHEBI:15378"/>
        <dbReference type="ChEBI" id="CHEBI:16452"/>
        <dbReference type="ChEBI" id="CHEBI:16526"/>
        <dbReference type="EC" id="1.1.1.40"/>
    </reaction>
</comment>
<keyword evidence="4" id="KW-0521">NADP</keyword>
<dbReference type="GO" id="GO:0009507">
    <property type="term" value="C:chloroplast"/>
    <property type="evidence" value="ECO:0007669"/>
    <property type="project" value="TreeGrafter"/>
</dbReference>
<dbReference type="CDD" id="cd05312">
    <property type="entry name" value="NAD_bind_1_malic_enz"/>
    <property type="match status" value="1"/>
</dbReference>
<feature type="active site" description="Proton donor" evidence="10">
    <location>
        <position position="91"/>
    </location>
</feature>
<comment type="caution">
    <text evidence="15">The sequence shown here is derived from an EMBL/GenBank/DDBJ whole genome shotgun (WGS) entry which is preliminary data.</text>
</comment>
<evidence type="ECO:0000256" key="4">
    <source>
        <dbReference type="ARBA" id="ARBA00022857"/>
    </source>
</evidence>
<dbReference type="InterPro" id="IPR012302">
    <property type="entry name" value="Malic_NAD-bd"/>
</dbReference>
<dbReference type="GO" id="GO:0006108">
    <property type="term" value="P:malate metabolic process"/>
    <property type="evidence" value="ECO:0007669"/>
    <property type="project" value="TreeGrafter"/>
</dbReference>
<feature type="binding site" evidence="11">
    <location>
        <position position="436"/>
    </location>
    <ligand>
        <name>(S)-malate</name>
        <dbReference type="ChEBI" id="CHEBI:15589"/>
    </ligand>
</feature>
<evidence type="ECO:0000256" key="9">
    <source>
        <dbReference type="ARBA" id="ARBA00051384"/>
    </source>
</evidence>
<feature type="active site" description="Proton acceptor" evidence="10">
    <location>
        <position position="162"/>
    </location>
</feature>
<feature type="domain" description="Malic enzyme NAD-binding" evidence="13">
    <location>
        <begin position="254"/>
        <end position="505"/>
    </location>
</feature>
<dbReference type="GO" id="GO:0051287">
    <property type="term" value="F:NAD binding"/>
    <property type="evidence" value="ECO:0007669"/>
    <property type="project" value="InterPro"/>
</dbReference>
<evidence type="ECO:0000256" key="3">
    <source>
        <dbReference type="ARBA" id="ARBA00022723"/>
    </source>
</evidence>
<evidence type="ECO:0000256" key="11">
    <source>
        <dbReference type="PIRSR" id="PIRSR000106-2"/>
    </source>
</evidence>
<dbReference type="Proteomes" id="UP001187192">
    <property type="component" value="Unassembled WGS sequence"/>
</dbReference>
<dbReference type="AlphaFoldDB" id="A0AA88AE39"/>
<accession>A0AA88AE39</accession>
<dbReference type="InterPro" id="IPR037062">
    <property type="entry name" value="Malic_N_dom_sf"/>
</dbReference>
<dbReference type="PRINTS" id="PR00072">
    <property type="entry name" value="MALOXRDTASE"/>
</dbReference>
<dbReference type="PANTHER" id="PTHR23406">
    <property type="entry name" value="MALIC ENZYME-RELATED"/>
    <property type="match status" value="1"/>
</dbReference>
<reference evidence="15" key="1">
    <citation type="submission" date="2023-07" db="EMBL/GenBank/DDBJ databases">
        <title>draft genome sequence of fig (Ficus carica).</title>
        <authorList>
            <person name="Takahashi T."/>
            <person name="Nishimura K."/>
        </authorList>
    </citation>
    <scope>NUCLEOTIDE SEQUENCE</scope>
</reference>
<evidence type="ECO:0000256" key="10">
    <source>
        <dbReference type="PIRSR" id="PIRSR000106-1"/>
    </source>
</evidence>
<evidence type="ECO:0000313" key="16">
    <source>
        <dbReference type="Proteomes" id="UP001187192"/>
    </source>
</evidence>
<gene>
    <name evidence="15" type="ORF">TIFTF001_019772</name>
</gene>